<sequence>MRTSKLAIAATLLAFAQFASAQAMPMQRSINLHPSAHSQTAQSTQVSSVDGRVQNQRLHELAGPGSMAG</sequence>
<evidence type="ECO:0000256" key="2">
    <source>
        <dbReference type="SAM" id="SignalP"/>
    </source>
</evidence>
<keyword evidence="2" id="KW-0732">Signal</keyword>
<dbReference type="RefSeq" id="WP_203539431.1">
    <property type="nucleotide sequence ID" value="NZ_JAESND010000009.1"/>
</dbReference>
<gene>
    <name evidence="3" type="ORF">JMJ54_15335</name>
</gene>
<organism evidence="3 4">
    <name type="scientific">Jeongeupia naejangsanensis</name>
    <dbReference type="NCBI Taxonomy" id="613195"/>
    <lineage>
        <taxon>Bacteria</taxon>
        <taxon>Pseudomonadati</taxon>
        <taxon>Pseudomonadota</taxon>
        <taxon>Betaproteobacteria</taxon>
        <taxon>Neisseriales</taxon>
        <taxon>Chitinibacteraceae</taxon>
        <taxon>Jeongeupia</taxon>
    </lineage>
</organism>
<evidence type="ECO:0000313" key="4">
    <source>
        <dbReference type="Proteomes" id="UP000809431"/>
    </source>
</evidence>
<dbReference type="EMBL" id="JAESND010000009">
    <property type="protein sequence ID" value="MBM3117206.1"/>
    <property type="molecule type" value="Genomic_DNA"/>
</dbReference>
<accession>A0ABS2BNK4</accession>
<feature type="region of interest" description="Disordered" evidence="1">
    <location>
        <begin position="31"/>
        <end position="69"/>
    </location>
</feature>
<comment type="caution">
    <text evidence="3">The sequence shown here is derived from an EMBL/GenBank/DDBJ whole genome shotgun (WGS) entry which is preliminary data.</text>
</comment>
<reference evidence="3 4" key="1">
    <citation type="submission" date="2021-01" db="EMBL/GenBank/DDBJ databases">
        <title>Draft Genome Sequence and Polyhydroxyalkanoate Biosynthetic Potential of Jeongeupia naejangsanensis Type Strain DSM 24253.</title>
        <authorList>
            <person name="Turrini P."/>
            <person name="Artuso I."/>
            <person name="Lugli G.A."/>
            <person name="Frangipani E."/>
            <person name="Ventura M."/>
            <person name="Visca P."/>
        </authorList>
    </citation>
    <scope>NUCLEOTIDE SEQUENCE [LARGE SCALE GENOMIC DNA]</scope>
    <source>
        <strain evidence="3 4">DSM 24253</strain>
    </source>
</reference>
<feature type="signal peptide" evidence="2">
    <location>
        <begin position="1"/>
        <end position="21"/>
    </location>
</feature>
<feature type="compositionally biased region" description="Low complexity" evidence="1">
    <location>
        <begin position="35"/>
        <end position="49"/>
    </location>
</feature>
<name>A0ABS2BNK4_9NEIS</name>
<feature type="chain" id="PRO_5046659192" evidence="2">
    <location>
        <begin position="22"/>
        <end position="69"/>
    </location>
</feature>
<proteinExistence type="predicted"/>
<keyword evidence="4" id="KW-1185">Reference proteome</keyword>
<protein>
    <submittedName>
        <fullName evidence="3">Uncharacterized protein</fullName>
    </submittedName>
</protein>
<evidence type="ECO:0000256" key="1">
    <source>
        <dbReference type="SAM" id="MobiDB-lite"/>
    </source>
</evidence>
<dbReference type="Proteomes" id="UP000809431">
    <property type="component" value="Unassembled WGS sequence"/>
</dbReference>
<evidence type="ECO:0000313" key="3">
    <source>
        <dbReference type="EMBL" id="MBM3117206.1"/>
    </source>
</evidence>